<dbReference type="RefSeq" id="WP_377332089.1">
    <property type="nucleotide sequence ID" value="NZ_JBHSGB010000005.1"/>
</dbReference>
<evidence type="ECO:0000256" key="3">
    <source>
        <dbReference type="ARBA" id="ARBA00023316"/>
    </source>
</evidence>
<protein>
    <recommendedName>
        <fullName evidence="4">Membrane-bound lytic murein transglycosylase A</fullName>
        <ecNumber evidence="4">4.2.2.n1</ecNumber>
    </recommendedName>
    <alternativeName>
        <fullName evidence="4">Murein hydrolase A</fullName>
    </alternativeName>
</protein>
<evidence type="ECO:0000256" key="1">
    <source>
        <dbReference type="ARBA" id="ARBA00001420"/>
    </source>
</evidence>
<feature type="chain" id="PRO_5046045671" description="Membrane-bound lytic murein transglycosylase A" evidence="5">
    <location>
        <begin position="18"/>
        <end position="365"/>
    </location>
</feature>
<dbReference type="EMBL" id="JBHSGB010000005">
    <property type="protein sequence ID" value="MFC4654273.1"/>
    <property type="molecule type" value="Genomic_DNA"/>
</dbReference>
<proteinExistence type="predicted"/>
<dbReference type="GO" id="GO:0016829">
    <property type="term" value="F:lyase activity"/>
    <property type="evidence" value="ECO:0007669"/>
    <property type="project" value="UniProtKB-KW"/>
</dbReference>
<dbReference type="CDD" id="cd14668">
    <property type="entry name" value="mlta_B"/>
    <property type="match status" value="1"/>
</dbReference>
<dbReference type="InterPro" id="IPR005300">
    <property type="entry name" value="MltA_B"/>
</dbReference>
<dbReference type="SUPFAM" id="SSF50685">
    <property type="entry name" value="Barwin-like endoglucanases"/>
    <property type="match status" value="1"/>
</dbReference>
<dbReference type="CDD" id="cd14485">
    <property type="entry name" value="mltA_like_LT_A"/>
    <property type="match status" value="1"/>
</dbReference>
<feature type="domain" description="Lytic transglycosylase MltA" evidence="6">
    <location>
        <begin position="134"/>
        <end position="266"/>
    </location>
</feature>
<comment type="caution">
    <text evidence="7">The sequence shown here is derived from an EMBL/GenBank/DDBJ whole genome shotgun (WGS) entry which is preliminary data.</text>
</comment>
<evidence type="ECO:0000256" key="2">
    <source>
        <dbReference type="ARBA" id="ARBA00023239"/>
    </source>
</evidence>
<comment type="function">
    <text evidence="4">Murein-degrading enzyme. May play a role in recycling of muropeptides during cell elongation and/or cell division.</text>
</comment>
<dbReference type="PIRSF" id="PIRSF019422">
    <property type="entry name" value="MltA"/>
    <property type="match status" value="1"/>
</dbReference>
<keyword evidence="5" id="KW-0732">Signal</keyword>
<dbReference type="Gene3D" id="2.40.240.50">
    <property type="entry name" value="Barwin-like endoglucanases"/>
    <property type="match status" value="1"/>
</dbReference>
<comment type="catalytic activity">
    <reaction evidence="1 4">
        <text>Exolytic cleavage of the (1-&gt;4)-beta-glycosidic linkage between N-acetylmuramic acid (MurNAc) and N-acetylglucosamine (GlcNAc) residues in peptidoglycan, from either the reducing or the non-reducing ends of the peptidoglycan chains, with concomitant formation of a 1,6-anhydrobond in the MurNAc residue.</text>
        <dbReference type="EC" id="4.2.2.n1"/>
    </reaction>
</comment>
<feature type="signal peptide" evidence="5">
    <location>
        <begin position="1"/>
        <end position="17"/>
    </location>
</feature>
<organism evidence="7 8">
    <name type="scientific">Rheinheimera marina</name>
    <dbReference type="NCBI Taxonomy" id="1774958"/>
    <lineage>
        <taxon>Bacteria</taxon>
        <taxon>Pseudomonadati</taxon>
        <taxon>Pseudomonadota</taxon>
        <taxon>Gammaproteobacteria</taxon>
        <taxon>Chromatiales</taxon>
        <taxon>Chromatiaceae</taxon>
        <taxon>Rheinheimera</taxon>
    </lineage>
</organism>
<gene>
    <name evidence="7" type="primary">mltA</name>
    <name evidence="7" type="ORF">ACFO3I_04440</name>
</gene>
<evidence type="ECO:0000313" key="7">
    <source>
        <dbReference type="EMBL" id="MFC4654273.1"/>
    </source>
</evidence>
<keyword evidence="8" id="KW-1185">Reference proteome</keyword>
<dbReference type="InterPro" id="IPR026044">
    <property type="entry name" value="MltA"/>
</dbReference>
<dbReference type="InterPro" id="IPR010611">
    <property type="entry name" value="3D_dom"/>
</dbReference>
<dbReference type="PANTHER" id="PTHR30124:SF0">
    <property type="entry name" value="MEMBRANE-BOUND LYTIC MUREIN TRANSGLYCOSYLASE A"/>
    <property type="match status" value="1"/>
</dbReference>
<dbReference type="Pfam" id="PF06725">
    <property type="entry name" value="3D"/>
    <property type="match status" value="1"/>
</dbReference>
<dbReference type="NCBIfam" id="NF008366">
    <property type="entry name" value="PRK11162.1"/>
    <property type="match status" value="1"/>
</dbReference>
<dbReference type="PROSITE" id="PS51257">
    <property type="entry name" value="PROKAR_LIPOPROTEIN"/>
    <property type="match status" value="1"/>
</dbReference>
<keyword evidence="3 4" id="KW-0961">Cell wall biogenesis/degradation</keyword>
<dbReference type="PANTHER" id="PTHR30124">
    <property type="entry name" value="MEMBRANE-BOUND LYTIC MUREIN TRANSGLYCOSYLASE A"/>
    <property type="match status" value="1"/>
</dbReference>
<dbReference type="EC" id="4.2.2.n1" evidence="4"/>
<evidence type="ECO:0000256" key="5">
    <source>
        <dbReference type="SAM" id="SignalP"/>
    </source>
</evidence>
<evidence type="ECO:0000259" key="6">
    <source>
        <dbReference type="SMART" id="SM00925"/>
    </source>
</evidence>
<dbReference type="Pfam" id="PF03562">
    <property type="entry name" value="MltA"/>
    <property type="match status" value="1"/>
</dbReference>
<dbReference type="Proteomes" id="UP001595962">
    <property type="component" value="Unassembled WGS sequence"/>
</dbReference>
<dbReference type="InterPro" id="IPR036908">
    <property type="entry name" value="RlpA-like_sf"/>
</dbReference>
<accession>A0ABV9JIM3</accession>
<reference evidence="8" key="1">
    <citation type="journal article" date="2019" name="Int. J. Syst. Evol. Microbiol.">
        <title>The Global Catalogue of Microorganisms (GCM) 10K type strain sequencing project: providing services to taxonomists for standard genome sequencing and annotation.</title>
        <authorList>
            <consortium name="The Broad Institute Genomics Platform"/>
            <consortium name="The Broad Institute Genome Sequencing Center for Infectious Disease"/>
            <person name="Wu L."/>
            <person name="Ma J."/>
        </authorList>
    </citation>
    <scope>NUCLEOTIDE SEQUENCE [LARGE SCALE GENOMIC DNA]</scope>
    <source>
        <strain evidence="8">DT28</strain>
    </source>
</reference>
<evidence type="ECO:0000256" key="4">
    <source>
        <dbReference type="PIRNR" id="PIRNR019422"/>
    </source>
</evidence>
<dbReference type="SMART" id="SM00925">
    <property type="entry name" value="MltA"/>
    <property type="match status" value="1"/>
</dbReference>
<sequence length="365" mass="40231">MKRIIPLIFLSALTGCAGSSAIHQSNQFSNNGLDTKAAKLAGTYQPSTIEVKADWLTPELLQGIEQQLVYLGKKSVPTNYNLPGLTLSKTQLQQSLSLLRQLAERPGDNKMTAWQLAGEDGRGNVQFTGYYVPVFQVRSQSDAVYKYPIYRKPTGVSAFPSREQIDFDGALQGQGLELFYSASLIDNFFMQVQGSGMVQDELGQLHLLSYGGGNGQPYRSLGKVLIEMGEYKPEQMSASAIKDWLSRHPQRQRELMRQNPSYTFFQKGPTQPVGAANVPLTPLHSIAVDPAYIPLGSVLLAQIPVLDAEGQLVRHQYQLLLAQDKGAAIKTPGRIDLYQGVGPEAQHRADALKHYGKIWLLTSPQ</sequence>
<evidence type="ECO:0000313" key="8">
    <source>
        <dbReference type="Proteomes" id="UP001595962"/>
    </source>
</evidence>
<keyword evidence="2 4" id="KW-0456">Lyase</keyword>
<name>A0ABV9JIM3_9GAMM</name>
<dbReference type="Gene3D" id="2.40.40.10">
    <property type="entry name" value="RlpA-like domain"/>
    <property type="match status" value="1"/>
</dbReference>